<dbReference type="CDD" id="cd08761">
    <property type="entry name" value="Cyt_b561_CYB561D2_like"/>
    <property type="match status" value="1"/>
</dbReference>
<evidence type="ECO:0000256" key="4">
    <source>
        <dbReference type="ARBA" id="ARBA00022617"/>
    </source>
</evidence>
<evidence type="ECO:0000256" key="8">
    <source>
        <dbReference type="ARBA" id="ARBA00022989"/>
    </source>
</evidence>
<dbReference type="OrthoDB" id="432881at2759"/>
<feature type="transmembrane region" description="Helical" evidence="12">
    <location>
        <begin position="207"/>
        <end position="228"/>
    </location>
</feature>
<evidence type="ECO:0000256" key="2">
    <source>
        <dbReference type="ARBA" id="ARBA00004141"/>
    </source>
</evidence>
<evidence type="ECO:0000313" key="14">
    <source>
        <dbReference type="EMBL" id="PCH38683.1"/>
    </source>
</evidence>
<keyword evidence="10 12" id="KW-0472">Membrane</keyword>
<accession>A0A2H3JFS4</accession>
<evidence type="ECO:0000256" key="9">
    <source>
        <dbReference type="ARBA" id="ARBA00023004"/>
    </source>
</evidence>
<gene>
    <name evidence="14" type="ORF">WOLCODRAFT_161744</name>
</gene>
<name>A0A2H3JFS4_WOLCO</name>
<dbReference type="InterPro" id="IPR006593">
    <property type="entry name" value="Cyt_b561/ferric_Rdtase_TM"/>
</dbReference>
<feature type="transmembrane region" description="Helical" evidence="12">
    <location>
        <begin position="130"/>
        <end position="148"/>
    </location>
</feature>
<keyword evidence="4" id="KW-0349">Heme</keyword>
<keyword evidence="9" id="KW-0408">Iron</keyword>
<organism evidence="14 15">
    <name type="scientific">Wolfiporia cocos (strain MD-104)</name>
    <name type="common">Brown rot fungus</name>
    <dbReference type="NCBI Taxonomy" id="742152"/>
    <lineage>
        <taxon>Eukaryota</taxon>
        <taxon>Fungi</taxon>
        <taxon>Dikarya</taxon>
        <taxon>Basidiomycota</taxon>
        <taxon>Agaricomycotina</taxon>
        <taxon>Agaricomycetes</taxon>
        <taxon>Polyporales</taxon>
        <taxon>Phaeolaceae</taxon>
        <taxon>Wolfiporia</taxon>
    </lineage>
</organism>
<keyword evidence="6" id="KW-0479">Metal-binding</keyword>
<keyword evidence="15" id="KW-1185">Reference proteome</keyword>
<keyword evidence="3" id="KW-0813">Transport</keyword>
<feature type="transmembrane region" description="Helical" evidence="12">
    <location>
        <begin position="65"/>
        <end position="83"/>
    </location>
</feature>
<evidence type="ECO:0000256" key="1">
    <source>
        <dbReference type="ARBA" id="ARBA00001970"/>
    </source>
</evidence>
<feature type="domain" description="Cytochrome b561" evidence="13">
    <location>
        <begin position="92"/>
        <end position="223"/>
    </location>
</feature>
<keyword evidence="8 12" id="KW-1133">Transmembrane helix</keyword>
<evidence type="ECO:0000256" key="5">
    <source>
        <dbReference type="ARBA" id="ARBA00022692"/>
    </source>
</evidence>
<dbReference type="GO" id="GO:0140575">
    <property type="term" value="F:transmembrane monodehydroascorbate reductase activity"/>
    <property type="evidence" value="ECO:0007669"/>
    <property type="project" value="InterPro"/>
</dbReference>
<feature type="transmembrane region" description="Helical" evidence="12">
    <location>
        <begin position="164"/>
        <end position="186"/>
    </location>
</feature>
<evidence type="ECO:0000256" key="3">
    <source>
        <dbReference type="ARBA" id="ARBA00022448"/>
    </source>
</evidence>
<keyword evidence="7" id="KW-0249">Electron transport</keyword>
<feature type="non-terminal residue" evidence="14">
    <location>
        <position position="243"/>
    </location>
</feature>
<dbReference type="InterPro" id="IPR045150">
    <property type="entry name" value="CYB561D1/2"/>
</dbReference>
<evidence type="ECO:0000313" key="15">
    <source>
        <dbReference type="Proteomes" id="UP000218811"/>
    </source>
</evidence>
<evidence type="ECO:0000256" key="10">
    <source>
        <dbReference type="ARBA" id="ARBA00023136"/>
    </source>
</evidence>
<dbReference type="PANTHER" id="PTHR15422:SF45">
    <property type="entry name" value="CYTOCHROME B561 DOMAIN-CONTAINING PROTEIN"/>
    <property type="match status" value="1"/>
</dbReference>
<evidence type="ECO:0000256" key="7">
    <source>
        <dbReference type="ARBA" id="ARBA00022982"/>
    </source>
</evidence>
<comment type="subcellular location">
    <subcellularLocation>
        <location evidence="2">Membrane</location>
        <topology evidence="2">Multi-pass membrane protein</topology>
    </subcellularLocation>
</comment>
<evidence type="ECO:0000256" key="12">
    <source>
        <dbReference type="SAM" id="Phobius"/>
    </source>
</evidence>
<proteinExistence type="predicted"/>
<evidence type="ECO:0000259" key="13">
    <source>
        <dbReference type="Pfam" id="PF03188"/>
    </source>
</evidence>
<dbReference type="Pfam" id="PF03188">
    <property type="entry name" value="Cytochrom_B561"/>
    <property type="match status" value="1"/>
</dbReference>
<dbReference type="Proteomes" id="UP000218811">
    <property type="component" value="Unassembled WGS sequence"/>
</dbReference>
<feature type="transmembrane region" description="Helical" evidence="12">
    <location>
        <begin position="89"/>
        <end position="109"/>
    </location>
</feature>
<keyword evidence="5 12" id="KW-0812">Transmembrane</keyword>
<dbReference type="EMBL" id="KB467942">
    <property type="protein sequence ID" value="PCH38683.1"/>
    <property type="molecule type" value="Genomic_DNA"/>
</dbReference>
<dbReference type="GO" id="GO:0046872">
    <property type="term" value="F:metal ion binding"/>
    <property type="evidence" value="ECO:0007669"/>
    <property type="project" value="UniProtKB-KW"/>
</dbReference>
<dbReference type="PANTHER" id="PTHR15422">
    <property type="entry name" value="OS05G0565100 PROTEIN"/>
    <property type="match status" value="1"/>
</dbReference>
<evidence type="ECO:0000256" key="11">
    <source>
        <dbReference type="SAM" id="MobiDB-lite"/>
    </source>
</evidence>
<dbReference type="GO" id="GO:0016020">
    <property type="term" value="C:membrane"/>
    <property type="evidence" value="ECO:0007669"/>
    <property type="project" value="UniProtKB-SubCell"/>
</dbReference>
<dbReference type="AlphaFoldDB" id="A0A2H3JFS4"/>
<evidence type="ECO:0000256" key="6">
    <source>
        <dbReference type="ARBA" id="ARBA00022723"/>
    </source>
</evidence>
<protein>
    <recommendedName>
        <fullName evidence="13">Cytochrome b561 domain-containing protein</fullName>
    </recommendedName>
</protein>
<sequence>MTAAIALPPTPSTADTIGREDEDISDAEYAPLIVEGDTSSADIVTDETTQNEKPEGRFGDEIAQIAAWVGIGVFTLITWGAVLKAHLGWFFWHPVLQSLALTSFTYGILTLQPTSQAGTKLAGSRRHQRAMLYAGLPAILLGTLAIWVNKTLHRSAHATSWHGLFGYITVAWLVAQALIGGGSVWFDGHLFGGNSKAKIVWKYHRAMGYLCFPILLLTTYLGGAWSHWATNNTVNWVRFVAYT</sequence>
<dbReference type="Gene3D" id="1.20.120.1770">
    <property type="match status" value="1"/>
</dbReference>
<reference evidence="14 15" key="1">
    <citation type="journal article" date="2012" name="Science">
        <title>The Paleozoic origin of enzymatic lignin decomposition reconstructed from 31 fungal genomes.</title>
        <authorList>
            <person name="Floudas D."/>
            <person name="Binder M."/>
            <person name="Riley R."/>
            <person name="Barry K."/>
            <person name="Blanchette R.A."/>
            <person name="Henrissat B."/>
            <person name="Martinez A.T."/>
            <person name="Otillar R."/>
            <person name="Spatafora J.W."/>
            <person name="Yadav J.S."/>
            <person name="Aerts A."/>
            <person name="Benoit I."/>
            <person name="Boyd A."/>
            <person name="Carlson A."/>
            <person name="Copeland A."/>
            <person name="Coutinho P.M."/>
            <person name="de Vries R.P."/>
            <person name="Ferreira P."/>
            <person name="Findley K."/>
            <person name="Foster B."/>
            <person name="Gaskell J."/>
            <person name="Glotzer D."/>
            <person name="Gorecki P."/>
            <person name="Heitman J."/>
            <person name="Hesse C."/>
            <person name="Hori C."/>
            <person name="Igarashi K."/>
            <person name="Jurgens J.A."/>
            <person name="Kallen N."/>
            <person name="Kersten P."/>
            <person name="Kohler A."/>
            <person name="Kuees U."/>
            <person name="Kumar T.K.A."/>
            <person name="Kuo A."/>
            <person name="LaButti K."/>
            <person name="Larrondo L.F."/>
            <person name="Lindquist E."/>
            <person name="Ling A."/>
            <person name="Lombard V."/>
            <person name="Lucas S."/>
            <person name="Lundell T."/>
            <person name="Martin R."/>
            <person name="McLaughlin D.J."/>
            <person name="Morgenstern I."/>
            <person name="Morin E."/>
            <person name="Murat C."/>
            <person name="Nagy L.G."/>
            <person name="Nolan M."/>
            <person name="Ohm R.A."/>
            <person name="Patyshakuliyeva A."/>
            <person name="Rokas A."/>
            <person name="Ruiz-Duenas F.J."/>
            <person name="Sabat G."/>
            <person name="Salamov A."/>
            <person name="Samejima M."/>
            <person name="Schmutz J."/>
            <person name="Slot J.C."/>
            <person name="St John F."/>
            <person name="Stenlid J."/>
            <person name="Sun H."/>
            <person name="Sun S."/>
            <person name="Syed K."/>
            <person name="Tsang A."/>
            <person name="Wiebenga A."/>
            <person name="Young D."/>
            <person name="Pisabarro A."/>
            <person name="Eastwood D.C."/>
            <person name="Martin F."/>
            <person name="Cullen D."/>
            <person name="Grigoriev I.V."/>
            <person name="Hibbett D.S."/>
        </authorList>
    </citation>
    <scope>NUCLEOTIDE SEQUENCE [LARGE SCALE GENOMIC DNA]</scope>
    <source>
        <strain evidence="14 15">MD-104</strain>
    </source>
</reference>
<feature type="region of interest" description="Disordered" evidence="11">
    <location>
        <begin position="1"/>
        <end position="20"/>
    </location>
</feature>
<dbReference type="OMA" id="HNKDINA"/>
<comment type="cofactor">
    <cofactor evidence="1">
        <name>heme b</name>
        <dbReference type="ChEBI" id="CHEBI:60344"/>
    </cofactor>
</comment>